<keyword evidence="3" id="KW-0408">Iron</keyword>
<dbReference type="PATRIC" id="fig|797209.4.peg.4132"/>
<dbReference type="InterPro" id="IPR017941">
    <property type="entry name" value="Rieske_2Fe-2S"/>
</dbReference>
<gene>
    <name evidence="8" type="ORF">SAMN05444342_2893</name>
    <name evidence="7" type="ORF">ZOD2009_21082</name>
</gene>
<keyword evidence="8" id="KW-0223">Dioxygenase</keyword>
<evidence type="ECO:0000313" key="8">
    <source>
        <dbReference type="EMBL" id="SHL06399.1"/>
    </source>
</evidence>
<dbReference type="CDD" id="cd03467">
    <property type="entry name" value="Rieske"/>
    <property type="match status" value="1"/>
</dbReference>
<dbReference type="EMBL" id="AEMG01000029">
    <property type="protein sequence ID" value="EFW90128.1"/>
    <property type="molecule type" value="Genomic_DNA"/>
</dbReference>
<reference evidence="10" key="2">
    <citation type="submission" date="2016-11" db="EMBL/GenBank/DDBJ databases">
        <authorList>
            <person name="Varghese N."/>
            <person name="Submissions S."/>
        </authorList>
    </citation>
    <scope>NUCLEOTIDE SEQUENCE [LARGE SCALE GENOMIC DNA]</scope>
    <source>
        <strain evidence="10">DX253</strain>
    </source>
</reference>
<evidence type="ECO:0000256" key="4">
    <source>
        <dbReference type="ARBA" id="ARBA00023014"/>
    </source>
</evidence>
<evidence type="ECO:0000259" key="6">
    <source>
        <dbReference type="PROSITE" id="PS51296"/>
    </source>
</evidence>
<keyword evidence="10" id="KW-1185">Reference proteome</keyword>
<evidence type="ECO:0000256" key="3">
    <source>
        <dbReference type="ARBA" id="ARBA00023004"/>
    </source>
</evidence>
<dbReference type="PANTHER" id="PTHR21496">
    <property type="entry name" value="FERREDOXIN-RELATED"/>
    <property type="match status" value="1"/>
</dbReference>
<dbReference type="STRING" id="797209.GCA_000376445_03257"/>
<accession>E7QZK7</accession>
<name>E7QZK7_HALPU</name>
<dbReference type="Proteomes" id="UP000184203">
    <property type="component" value="Unassembled WGS sequence"/>
</dbReference>
<reference evidence="7 9" key="1">
    <citation type="journal article" date="2014" name="ISME J.">
        <title>Trehalose/2-sulfotrehalose biosynthesis and glycine-betaine uptake are widely spread mechanisms for osmoadaptation in the Halobacteriales.</title>
        <authorList>
            <person name="Youssef N.H."/>
            <person name="Savage-Ashlock K.N."/>
            <person name="McCully A.L."/>
            <person name="Luedtke B."/>
            <person name="Shaw E.I."/>
            <person name="Hoff W.D."/>
            <person name="Elshahed M.S."/>
        </authorList>
    </citation>
    <scope>NUCLEOTIDE SEQUENCE [LARGE SCALE GENOMIC DNA]</scope>
    <source>
        <strain evidence="7 9">DX253</strain>
    </source>
</reference>
<protein>
    <submittedName>
        <fullName evidence="8">Ferredoxin subunit of nitrite reductase or a ring-hydroxylating dioxygenase</fullName>
    </submittedName>
    <submittedName>
        <fullName evidence="7">Putative ferredoxin</fullName>
    </submittedName>
</protein>
<dbReference type="Pfam" id="PF00355">
    <property type="entry name" value="Rieske"/>
    <property type="match status" value="1"/>
</dbReference>
<dbReference type="Gene3D" id="2.102.10.10">
    <property type="entry name" value="Rieske [2Fe-2S] iron-sulphur domain"/>
    <property type="match status" value="1"/>
</dbReference>
<dbReference type="PANTHER" id="PTHR21496:SF23">
    <property type="entry name" value="3-PHENYLPROPIONATE_CINNAMIC ACID DIOXYGENASE FERREDOXIN SUBUNIT"/>
    <property type="match status" value="1"/>
</dbReference>
<proteinExistence type="predicted"/>
<dbReference type="SUPFAM" id="SSF50022">
    <property type="entry name" value="ISP domain"/>
    <property type="match status" value="1"/>
</dbReference>
<reference evidence="8" key="3">
    <citation type="submission" date="2016-11" db="EMBL/GenBank/DDBJ databases">
        <authorList>
            <person name="Jaros S."/>
            <person name="Januszkiewicz K."/>
            <person name="Wedrychowicz H."/>
        </authorList>
    </citation>
    <scope>NUCLEOTIDE SEQUENCE [LARGE SCALE GENOMIC DNA]</scope>
    <source>
        <strain evidence="8">DX253</strain>
    </source>
</reference>
<dbReference type="RefSeq" id="WP_007983265.1">
    <property type="nucleotide sequence ID" value="NZ_AEMG01000029.1"/>
</dbReference>
<evidence type="ECO:0000313" key="10">
    <source>
        <dbReference type="Proteomes" id="UP000184203"/>
    </source>
</evidence>
<evidence type="ECO:0000256" key="2">
    <source>
        <dbReference type="ARBA" id="ARBA00022723"/>
    </source>
</evidence>
<dbReference type="Proteomes" id="UP000003751">
    <property type="component" value="Unassembled WGS sequence"/>
</dbReference>
<dbReference type="AlphaFoldDB" id="E7QZK7"/>
<dbReference type="PROSITE" id="PS51296">
    <property type="entry name" value="RIESKE"/>
    <property type="match status" value="1"/>
</dbReference>
<feature type="domain" description="Rieske" evidence="6">
    <location>
        <begin position="5"/>
        <end position="116"/>
    </location>
</feature>
<dbReference type="eggNOG" id="arCOG02852">
    <property type="taxonomic scope" value="Archaea"/>
</dbReference>
<keyword evidence="8" id="KW-0560">Oxidoreductase</keyword>
<dbReference type="InterPro" id="IPR036922">
    <property type="entry name" value="Rieske_2Fe-2S_sf"/>
</dbReference>
<evidence type="ECO:0000256" key="5">
    <source>
        <dbReference type="SAM" id="MobiDB-lite"/>
    </source>
</evidence>
<organism evidence="7 9">
    <name type="scientific">Haladaptatus paucihalophilus DX253</name>
    <dbReference type="NCBI Taxonomy" id="797209"/>
    <lineage>
        <taxon>Archaea</taxon>
        <taxon>Methanobacteriati</taxon>
        <taxon>Methanobacteriota</taxon>
        <taxon>Stenosarchaea group</taxon>
        <taxon>Halobacteria</taxon>
        <taxon>Halobacteriales</taxon>
        <taxon>Haladaptataceae</taxon>
        <taxon>Haladaptatus</taxon>
    </lineage>
</organism>
<keyword evidence="1" id="KW-0001">2Fe-2S</keyword>
<evidence type="ECO:0000313" key="9">
    <source>
        <dbReference type="Proteomes" id="UP000003751"/>
    </source>
</evidence>
<evidence type="ECO:0000313" key="7">
    <source>
        <dbReference type="EMBL" id="EFW90128.1"/>
    </source>
</evidence>
<evidence type="ECO:0000256" key="1">
    <source>
        <dbReference type="ARBA" id="ARBA00022714"/>
    </source>
</evidence>
<keyword evidence="2" id="KW-0479">Metal-binding</keyword>
<dbReference type="GO" id="GO:0051213">
    <property type="term" value="F:dioxygenase activity"/>
    <property type="evidence" value="ECO:0007669"/>
    <property type="project" value="UniProtKB-KW"/>
</dbReference>
<dbReference type="GO" id="GO:0051537">
    <property type="term" value="F:2 iron, 2 sulfur cluster binding"/>
    <property type="evidence" value="ECO:0007669"/>
    <property type="project" value="UniProtKB-KW"/>
</dbReference>
<dbReference type="EMBL" id="FRAN01000004">
    <property type="protein sequence ID" value="SHL06399.1"/>
    <property type="molecule type" value="Genomic_DNA"/>
</dbReference>
<dbReference type="OrthoDB" id="6837at2157"/>
<feature type="region of interest" description="Disordered" evidence="5">
    <location>
        <begin position="106"/>
        <end position="145"/>
    </location>
</feature>
<keyword evidence="4" id="KW-0411">Iron-sulfur</keyword>
<dbReference type="GO" id="GO:0046872">
    <property type="term" value="F:metal ion binding"/>
    <property type="evidence" value="ECO:0007669"/>
    <property type="project" value="UniProtKB-KW"/>
</dbReference>
<sequence>MEKRFEICPTTELPPGERTITELNGISVGVFNVDGEYYALKNDCPHQRAPLCMGKVTGTTSVERTGEVNWEDNGHILRCPWHGWEFDIETGRSVFNPHKVRARSFEATVESADEESADREADRPSTPDDCNCGSSGDEPPVDTYEVTVEDEIVVVYL</sequence>